<evidence type="ECO:0000313" key="4">
    <source>
        <dbReference type="EMBL" id="MBB6673874.1"/>
    </source>
</evidence>
<dbReference type="InterPro" id="IPR001647">
    <property type="entry name" value="HTH_TetR"/>
</dbReference>
<evidence type="ECO:0000259" key="3">
    <source>
        <dbReference type="PROSITE" id="PS50977"/>
    </source>
</evidence>
<dbReference type="Gene3D" id="1.10.357.10">
    <property type="entry name" value="Tetracycline Repressor, domain 2"/>
    <property type="match status" value="1"/>
</dbReference>
<feature type="domain" description="HTH tetR-type" evidence="3">
    <location>
        <begin position="16"/>
        <end position="76"/>
    </location>
</feature>
<name>A0A7X0RUE7_9BACL</name>
<evidence type="ECO:0000256" key="2">
    <source>
        <dbReference type="PROSITE-ProRule" id="PRU00335"/>
    </source>
</evidence>
<evidence type="ECO:0000256" key="1">
    <source>
        <dbReference type="ARBA" id="ARBA00023125"/>
    </source>
</evidence>
<proteinExistence type="predicted"/>
<feature type="DNA-binding region" description="H-T-H motif" evidence="2">
    <location>
        <begin position="39"/>
        <end position="58"/>
    </location>
</feature>
<dbReference type="Proteomes" id="UP000547209">
    <property type="component" value="Unassembled WGS sequence"/>
</dbReference>
<organism evidence="4 5">
    <name type="scientific">Cohnella nanjingensis</name>
    <dbReference type="NCBI Taxonomy" id="1387779"/>
    <lineage>
        <taxon>Bacteria</taxon>
        <taxon>Bacillati</taxon>
        <taxon>Bacillota</taxon>
        <taxon>Bacilli</taxon>
        <taxon>Bacillales</taxon>
        <taxon>Paenibacillaceae</taxon>
        <taxon>Cohnella</taxon>
    </lineage>
</organism>
<dbReference type="PROSITE" id="PS50977">
    <property type="entry name" value="HTH_TETR_2"/>
    <property type="match status" value="1"/>
</dbReference>
<dbReference type="EMBL" id="JACJVP010000042">
    <property type="protein sequence ID" value="MBB6673874.1"/>
    <property type="molecule type" value="Genomic_DNA"/>
</dbReference>
<keyword evidence="5" id="KW-1185">Reference proteome</keyword>
<dbReference type="AlphaFoldDB" id="A0A7X0RUE7"/>
<protein>
    <submittedName>
        <fullName evidence="4">TetR/AcrR family transcriptional regulator</fullName>
    </submittedName>
</protein>
<dbReference type="InterPro" id="IPR009057">
    <property type="entry name" value="Homeodomain-like_sf"/>
</dbReference>
<dbReference type="RefSeq" id="WP_185671733.1">
    <property type="nucleotide sequence ID" value="NZ_JACJVP010000042.1"/>
</dbReference>
<sequence>MKSEDQANASWRYTDPACKRKLAAKLLHPMKSVGFQQLRMDDFAKHMDISKATLYKYFSSKDEIIEMLVQMFIDLVIEKDQAELPDDKVSYADRFQQSFARTLHIANYGNDPFMNDLREGYPAFYAMLNASIGSRNERLRTFYENGMDDGVFNRLNANLIILQDEMMFRHLIDPSYLMKHHLTLSAALSDYYQIKKLQLFRPEAFAQVNDEPMNEKLAYLVQKITYGVA</sequence>
<evidence type="ECO:0000313" key="5">
    <source>
        <dbReference type="Proteomes" id="UP000547209"/>
    </source>
</evidence>
<dbReference type="GO" id="GO:0003677">
    <property type="term" value="F:DNA binding"/>
    <property type="evidence" value="ECO:0007669"/>
    <property type="project" value="UniProtKB-UniRule"/>
</dbReference>
<accession>A0A7X0RUE7</accession>
<dbReference type="Pfam" id="PF00440">
    <property type="entry name" value="TetR_N"/>
    <property type="match status" value="1"/>
</dbReference>
<dbReference type="SUPFAM" id="SSF46689">
    <property type="entry name" value="Homeodomain-like"/>
    <property type="match status" value="1"/>
</dbReference>
<reference evidence="4 5" key="1">
    <citation type="submission" date="2020-08" db="EMBL/GenBank/DDBJ databases">
        <title>Cohnella phylogeny.</title>
        <authorList>
            <person name="Dunlap C."/>
        </authorList>
    </citation>
    <scope>NUCLEOTIDE SEQUENCE [LARGE SCALE GENOMIC DNA]</scope>
    <source>
        <strain evidence="4 5">DSM 28246</strain>
    </source>
</reference>
<gene>
    <name evidence="4" type="ORF">H7C19_24630</name>
</gene>
<keyword evidence="1 2" id="KW-0238">DNA-binding</keyword>
<comment type="caution">
    <text evidence="4">The sequence shown here is derived from an EMBL/GenBank/DDBJ whole genome shotgun (WGS) entry which is preliminary data.</text>
</comment>